<evidence type="ECO:0000256" key="1">
    <source>
        <dbReference type="ARBA" id="ARBA00009477"/>
    </source>
</evidence>
<evidence type="ECO:0000259" key="3">
    <source>
        <dbReference type="Pfam" id="PF25876"/>
    </source>
</evidence>
<evidence type="ECO:0000259" key="4">
    <source>
        <dbReference type="Pfam" id="PF25954"/>
    </source>
</evidence>
<dbReference type="InterPro" id="IPR006143">
    <property type="entry name" value="RND_pump_MFP"/>
</dbReference>
<comment type="similarity">
    <text evidence="1">Belongs to the membrane fusion protein (MFP) (TC 8.A.1) family.</text>
</comment>
<dbReference type="HOGENOM" id="CLU_091679_0_0_6"/>
<dbReference type="Proteomes" id="UP000032427">
    <property type="component" value="Chromosome 2"/>
</dbReference>
<feature type="chain" id="PRO_5001858044" evidence="2">
    <location>
        <begin position="22"/>
        <end position="261"/>
    </location>
</feature>
<dbReference type="KEGG" id="awd:AWOD_II_1168"/>
<dbReference type="Gene3D" id="2.40.30.170">
    <property type="match status" value="1"/>
</dbReference>
<dbReference type="PATRIC" id="fig|80852.17.peg.3974"/>
<dbReference type="NCBIfam" id="TIGR01730">
    <property type="entry name" value="RND_mfp"/>
    <property type="match status" value="1"/>
</dbReference>
<dbReference type="GO" id="GO:0015562">
    <property type="term" value="F:efflux transmembrane transporter activity"/>
    <property type="evidence" value="ECO:0007669"/>
    <property type="project" value="TreeGrafter"/>
</dbReference>
<dbReference type="STRING" id="80852.AWOD_II_1168"/>
<keyword evidence="6" id="KW-1185">Reference proteome</keyword>
<protein>
    <submittedName>
        <fullName evidence="5">Secretion protein, HlyD family</fullName>
    </submittedName>
</protein>
<dbReference type="AlphaFoldDB" id="A0A090K214"/>
<feature type="signal peptide" evidence="2">
    <location>
        <begin position="1"/>
        <end position="21"/>
    </location>
</feature>
<feature type="domain" description="Multidrug resistance protein MdtA-like alpha-helical hairpin" evidence="3">
    <location>
        <begin position="75"/>
        <end position="141"/>
    </location>
</feature>
<evidence type="ECO:0000313" key="5">
    <source>
        <dbReference type="EMBL" id="CED57783.1"/>
    </source>
</evidence>
<dbReference type="SUPFAM" id="SSF111369">
    <property type="entry name" value="HlyD-like secretion proteins"/>
    <property type="match status" value="1"/>
</dbReference>
<dbReference type="GeneID" id="28543423"/>
<reference evidence="6" key="1">
    <citation type="submission" date="2014-09" db="EMBL/GenBank/DDBJ databases">
        <authorList>
            <person name="Hjerde E."/>
        </authorList>
    </citation>
    <scope>NUCLEOTIDE SEQUENCE [LARGE SCALE GENOMIC DNA]</scope>
    <source>
        <strain evidence="6">06/09/139</strain>
    </source>
</reference>
<evidence type="ECO:0000313" key="6">
    <source>
        <dbReference type="Proteomes" id="UP000032427"/>
    </source>
</evidence>
<dbReference type="Gene3D" id="2.40.50.100">
    <property type="match status" value="1"/>
</dbReference>
<organism evidence="5 6">
    <name type="scientific">Aliivibrio wodanis</name>
    <dbReference type="NCBI Taxonomy" id="80852"/>
    <lineage>
        <taxon>Bacteria</taxon>
        <taxon>Pseudomonadati</taxon>
        <taxon>Pseudomonadota</taxon>
        <taxon>Gammaproteobacteria</taxon>
        <taxon>Vibrionales</taxon>
        <taxon>Vibrionaceae</taxon>
        <taxon>Aliivibrio</taxon>
    </lineage>
</organism>
<dbReference type="Gene3D" id="1.10.287.470">
    <property type="entry name" value="Helix hairpin bin"/>
    <property type="match status" value="1"/>
</dbReference>
<dbReference type="InterPro" id="IPR058792">
    <property type="entry name" value="Beta-barrel_RND_2"/>
</dbReference>
<gene>
    <name evidence="5" type="ORF">AWOD_II_1168</name>
</gene>
<dbReference type="Pfam" id="PF25876">
    <property type="entry name" value="HH_MFP_RND"/>
    <property type="match status" value="1"/>
</dbReference>
<evidence type="ECO:0000256" key="2">
    <source>
        <dbReference type="SAM" id="SignalP"/>
    </source>
</evidence>
<accession>A0A090K214</accession>
<dbReference type="PANTHER" id="PTHR30469">
    <property type="entry name" value="MULTIDRUG RESISTANCE PROTEIN MDTA"/>
    <property type="match status" value="1"/>
</dbReference>
<dbReference type="GO" id="GO:1990281">
    <property type="term" value="C:efflux pump complex"/>
    <property type="evidence" value="ECO:0007669"/>
    <property type="project" value="TreeGrafter"/>
</dbReference>
<sequence length="261" mass="28792">MKKTLFALSLATNLISSSLFAVELIGQTKSKSPLNVVSEISGMVEQANIELGERIIKNTTLATIKNQNFKLEVSKQKANLSLAQADLKLKKSLFIRYQELKKKNSLSQNELDVASADYDSAKATVSLAKIELDKAQLDLQSTIIASEINGYVVNRSVEDGAWVNQGDLLYQIVNIDTLTIRLLASEFDISELTVGQKVVIWPETNPKMKVSSSIKRIGVEIDPQTFAYPIDVEIQNSDHLLKPGMSIHASTILSNSRKAEL</sequence>
<feature type="domain" description="CusB-like beta-barrel" evidence="4">
    <location>
        <begin position="186"/>
        <end position="249"/>
    </location>
</feature>
<proteinExistence type="inferred from homology"/>
<dbReference type="InterPro" id="IPR058624">
    <property type="entry name" value="MdtA-like_HH"/>
</dbReference>
<dbReference type="OrthoDB" id="9800613at2"/>
<keyword evidence="2" id="KW-0732">Signal</keyword>
<name>A0A090K214_9GAMM</name>
<dbReference type="EMBL" id="LN554847">
    <property type="protein sequence ID" value="CED57783.1"/>
    <property type="molecule type" value="Genomic_DNA"/>
</dbReference>
<dbReference type="Pfam" id="PF25954">
    <property type="entry name" value="Beta-barrel_RND_2"/>
    <property type="match status" value="1"/>
</dbReference>
<dbReference type="PANTHER" id="PTHR30469:SF33">
    <property type="entry name" value="SLR1207 PROTEIN"/>
    <property type="match status" value="1"/>
</dbReference>